<protein>
    <submittedName>
        <fullName evidence="1">Uncharacterized protein</fullName>
    </submittedName>
</protein>
<reference evidence="1" key="1">
    <citation type="submission" date="2014-05" db="EMBL/GenBank/DDBJ databases">
        <authorList>
            <person name="Chronopoulou M."/>
        </authorList>
    </citation>
    <scope>NUCLEOTIDE SEQUENCE</scope>
    <source>
        <tissue evidence="1">Whole organism</tissue>
    </source>
</reference>
<accession>A0A0K2UFZ8</accession>
<dbReference type="EMBL" id="HACA01019634">
    <property type="protein sequence ID" value="CDW36995.1"/>
    <property type="molecule type" value="Transcribed_RNA"/>
</dbReference>
<evidence type="ECO:0000313" key="1">
    <source>
        <dbReference type="EMBL" id="CDW36995.1"/>
    </source>
</evidence>
<dbReference type="AlphaFoldDB" id="A0A0K2UFZ8"/>
<proteinExistence type="predicted"/>
<sequence>MNAHDRGAYVLSCRDNKGKGQESHDRDSVMESKHGAIRVITVNFDETLEAQE</sequence>
<name>A0A0K2UFZ8_LEPSM</name>
<organism evidence="1">
    <name type="scientific">Lepeophtheirus salmonis</name>
    <name type="common">Salmon louse</name>
    <name type="synonym">Caligus salmonis</name>
    <dbReference type="NCBI Taxonomy" id="72036"/>
    <lineage>
        <taxon>Eukaryota</taxon>
        <taxon>Metazoa</taxon>
        <taxon>Ecdysozoa</taxon>
        <taxon>Arthropoda</taxon>
        <taxon>Crustacea</taxon>
        <taxon>Multicrustacea</taxon>
        <taxon>Hexanauplia</taxon>
        <taxon>Copepoda</taxon>
        <taxon>Siphonostomatoida</taxon>
        <taxon>Caligidae</taxon>
        <taxon>Lepeophtheirus</taxon>
    </lineage>
</organism>